<dbReference type="GO" id="GO:0005739">
    <property type="term" value="C:mitochondrion"/>
    <property type="evidence" value="ECO:0007669"/>
    <property type="project" value="GOC"/>
</dbReference>
<dbReference type="PRINTS" id="PR00603">
    <property type="entry name" value="CYTOCHROMEC1"/>
</dbReference>
<evidence type="ECO:0000256" key="7">
    <source>
        <dbReference type="ARBA" id="ARBA00023136"/>
    </source>
</evidence>
<dbReference type="GO" id="GO:0009055">
    <property type="term" value="F:electron transfer activity"/>
    <property type="evidence" value="ECO:0007669"/>
    <property type="project" value="InterPro"/>
</dbReference>
<evidence type="ECO:0008006" key="9">
    <source>
        <dbReference type="Google" id="ProtNLM"/>
    </source>
</evidence>
<evidence type="ECO:0000256" key="4">
    <source>
        <dbReference type="ARBA" id="ARBA00022723"/>
    </source>
</evidence>
<keyword evidence="2" id="KW-0349">Heme</keyword>
<organism evidence="8">
    <name type="scientific">marine metagenome</name>
    <dbReference type="NCBI Taxonomy" id="408172"/>
    <lineage>
        <taxon>unclassified sequences</taxon>
        <taxon>metagenomes</taxon>
        <taxon>ecological metagenomes</taxon>
    </lineage>
</organism>
<evidence type="ECO:0000256" key="2">
    <source>
        <dbReference type="ARBA" id="ARBA00022617"/>
    </source>
</evidence>
<dbReference type="SUPFAM" id="SSF46626">
    <property type="entry name" value="Cytochrome c"/>
    <property type="match status" value="1"/>
</dbReference>
<dbReference type="Pfam" id="PF02167">
    <property type="entry name" value="Cytochrom_C1"/>
    <property type="match status" value="1"/>
</dbReference>
<comment type="subcellular location">
    <subcellularLocation>
        <location evidence="1">Membrane</location>
    </subcellularLocation>
</comment>
<reference evidence="8" key="1">
    <citation type="submission" date="2018-05" db="EMBL/GenBank/DDBJ databases">
        <authorList>
            <person name="Lanie J.A."/>
            <person name="Ng W.-L."/>
            <person name="Kazmierczak K.M."/>
            <person name="Andrzejewski T.M."/>
            <person name="Davidsen T.M."/>
            <person name="Wayne K.J."/>
            <person name="Tettelin H."/>
            <person name="Glass J.I."/>
            <person name="Rusch D."/>
            <person name="Podicherti R."/>
            <person name="Tsui H.-C.T."/>
            <person name="Winkler M.E."/>
        </authorList>
    </citation>
    <scope>NUCLEOTIDE SEQUENCE</scope>
</reference>
<evidence type="ECO:0000256" key="6">
    <source>
        <dbReference type="ARBA" id="ARBA00023004"/>
    </source>
</evidence>
<evidence type="ECO:0000256" key="1">
    <source>
        <dbReference type="ARBA" id="ARBA00004370"/>
    </source>
</evidence>
<accession>A0A381PRS9</accession>
<dbReference type="GO" id="GO:0020037">
    <property type="term" value="F:heme binding"/>
    <property type="evidence" value="ECO:0007669"/>
    <property type="project" value="InterPro"/>
</dbReference>
<protein>
    <recommendedName>
        <fullName evidence="9">Cytochrome c1</fullName>
    </recommendedName>
</protein>
<keyword evidence="3" id="KW-0812">Transmembrane</keyword>
<dbReference type="GO" id="GO:0006122">
    <property type="term" value="P:mitochondrial electron transport, ubiquinol to cytochrome c"/>
    <property type="evidence" value="ECO:0007669"/>
    <property type="project" value="TreeGrafter"/>
</dbReference>
<proteinExistence type="predicted"/>
<dbReference type="Gene3D" id="1.10.760.10">
    <property type="entry name" value="Cytochrome c-like domain"/>
    <property type="match status" value="1"/>
</dbReference>
<dbReference type="InterPro" id="IPR002326">
    <property type="entry name" value="Cyt_c1"/>
</dbReference>
<dbReference type="InterPro" id="IPR036909">
    <property type="entry name" value="Cyt_c-like_dom_sf"/>
</dbReference>
<dbReference type="PANTHER" id="PTHR10266">
    <property type="entry name" value="CYTOCHROME C1"/>
    <property type="match status" value="1"/>
</dbReference>
<keyword evidence="4" id="KW-0479">Metal-binding</keyword>
<evidence type="ECO:0000256" key="3">
    <source>
        <dbReference type="ARBA" id="ARBA00022692"/>
    </source>
</evidence>
<dbReference type="AlphaFoldDB" id="A0A381PRS9"/>
<evidence type="ECO:0000256" key="5">
    <source>
        <dbReference type="ARBA" id="ARBA00022989"/>
    </source>
</evidence>
<name>A0A381PRS9_9ZZZZ</name>
<keyword evidence="7" id="KW-0472">Membrane</keyword>
<dbReference type="PANTHER" id="PTHR10266:SF3">
    <property type="entry name" value="CYTOCHROME C1, HEME PROTEIN, MITOCHONDRIAL"/>
    <property type="match status" value="1"/>
</dbReference>
<dbReference type="GO" id="GO:0016020">
    <property type="term" value="C:membrane"/>
    <property type="evidence" value="ECO:0007669"/>
    <property type="project" value="UniProtKB-SubCell"/>
</dbReference>
<keyword evidence="5" id="KW-1133">Transmembrane helix</keyword>
<dbReference type="Gene3D" id="1.20.5.100">
    <property type="entry name" value="Cytochrome c1, transmembrane anchor, C-terminal"/>
    <property type="match status" value="1"/>
</dbReference>
<dbReference type="EMBL" id="UINC01001032">
    <property type="protein sequence ID" value="SUZ68183.1"/>
    <property type="molecule type" value="Genomic_DNA"/>
</dbReference>
<dbReference type="GO" id="GO:0046872">
    <property type="term" value="F:metal ion binding"/>
    <property type="evidence" value="ECO:0007669"/>
    <property type="project" value="UniProtKB-KW"/>
</dbReference>
<evidence type="ECO:0000313" key="8">
    <source>
        <dbReference type="EMBL" id="SUZ68183.1"/>
    </source>
</evidence>
<sequence length="195" mass="21613">MRLLSYRNLGEKGGPEFSADQVKAIAATFEVTDGPDNQGEMFTRPGKPSDKFVLPYPNVQASMAANGGAYPPDMSVLVKARKGGANYIYSVLMGYDEPPQDFKLEEGVYYNKYMDGNKIKMSKPLLDGSVDYADGTNATEDQMAKDVTTFLTWAADPHLEARHKTGVKVLIFLIILTGLVYLSMKRLWSRIDPEV</sequence>
<keyword evidence="6" id="KW-0408">Iron</keyword>
<gene>
    <name evidence="8" type="ORF">METZ01_LOCUS21037</name>
</gene>